<sequence>MSQRQHATTEHCAGSVLLMTSVPALTIGRQQHGLRMDGYSLACCAPCPAIIQARSKVLDPDVQNSCLLRSRMGPYENPMVQQNRSSGLYFATPVPAIQPEPRESSGHVPVHSHPGASLAMQGLLGRQVTTIRRTAI</sequence>
<name>A0AAD6NKH2_DREDA</name>
<dbReference type="EMBL" id="JAQGDS010000002">
    <property type="protein sequence ID" value="KAJ6262751.1"/>
    <property type="molecule type" value="Genomic_DNA"/>
</dbReference>
<keyword evidence="2" id="KW-1185">Reference proteome</keyword>
<reference evidence="1" key="1">
    <citation type="submission" date="2023-01" db="EMBL/GenBank/DDBJ databases">
        <title>The chitinases involved in constricting ring structure development in the nematode-trapping fungus Drechslerella dactyloides.</title>
        <authorList>
            <person name="Wang R."/>
            <person name="Zhang L."/>
            <person name="Tang P."/>
            <person name="Li S."/>
            <person name="Liang L."/>
        </authorList>
    </citation>
    <scope>NUCLEOTIDE SEQUENCE</scope>
    <source>
        <strain evidence="1">YMF1.00031</strain>
    </source>
</reference>
<dbReference type="Proteomes" id="UP001221413">
    <property type="component" value="Unassembled WGS sequence"/>
</dbReference>
<accession>A0AAD6NKH2</accession>
<evidence type="ECO:0000313" key="2">
    <source>
        <dbReference type="Proteomes" id="UP001221413"/>
    </source>
</evidence>
<comment type="caution">
    <text evidence="1">The sequence shown here is derived from an EMBL/GenBank/DDBJ whole genome shotgun (WGS) entry which is preliminary data.</text>
</comment>
<dbReference type="AlphaFoldDB" id="A0AAD6NKH2"/>
<evidence type="ECO:0000313" key="1">
    <source>
        <dbReference type="EMBL" id="KAJ6262751.1"/>
    </source>
</evidence>
<gene>
    <name evidence="1" type="ORF">Dda_1308</name>
</gene>
<proteinExistence type="predicted"/>
<protein>
    <submittedName>
        <fullName evidence="1">Uncharacterized protein</fullName>
    </submittedName>
</protein>
<organism evidence="1 2">
    <name type="scientific">Drechslerella dactyloides</name>
    <name type="common">Nematode-trapping fungus</name>
    <name type="synonym">Arthrobotrys dactyloides</name>
    <dbReference type="NCBI Taxonomy" id="74499"/>
    <lineage>
        <taxon>Eukaryota</taxon>
        <taxon>Fungi</taxon>
        <taxon>Dikarya</taxon>
        <taxon>Ascomycota</taxon>
        <taxon>Pezizomycotina</taxon>
        <taxon>Orbiliomycetes</taxon>
        <taxon>Orbiliales</taxon>
        <taxon>Orbiliaceae</taxon>
        <taxon>Drechslerella</taxon>
    </lineage>
</organism>